<dbReference type="GO" id="GO:0005737">
    <property type="term" value="C:cytoplasm"/>
    <property type="evidence" value="ECO:0007669"/>
    <property type="project" value="TreeGrafter"/>
</dbReference>
<dbReference type="WBParaSite" id="jg19989">
    <property type="protein sequence ID" value="jg19989"/>
    <property type="gene ID" value="jg19989"/>
</dbReference>
<feature type="domain" description="Serine/threonine-protein kinase haspin C-terminal" evidence="9">
    <location>
        <begin position="107"/>
        <end position="171"/>
    </location>
</feature>
<sequence length="239" mass="27562">MVFALSLGGKDLEAYTIRNEREAFSIFFQVALSLAIAEETLEFEHRDLHIGNVLIAQCRATETIKFIFNNDVINMKSCGATVSIIDFTNSRMQKDGTTIFLDLSKDEELFKGTGDYQFDIYRMMREKNRDAHQIVGAKKIALKRRKEILSKLDFLLQHDRIKTFLDEESVLEIFQDFRKFIDPNGEFKLNGYTRELTNIDPVLYASQVAIPKSAYFILIDSNPLILYLNSTYDHSLESS</sequence>
<comment type="catalytic activity">
    <reaction evidence="8">
        <text>L-seryl-[protein] + ATP = O-phospho-L-seryl-[protein] + ADP + H(+)</text>
        <dbReference type="Rhea" id="RHEA:17989"/>
        <dbReference type="Rhea" id="RHEA-COMP:9863"/>
        <dbReference type="Rhea" id="RHEA-COMP:11604"/>
        <dbReference type="ChEBI" id="CHEBI:15378"/>
        <dbReference type="ChEBI" id="CHEBI:29999"/>
        <dbReference type="ChEBI" id="CHEBI:30616"/>
        <dbReference type="ChEBI" id="CHEBI:83421"/>
        <dbReference type="ChEBI" id="CHEBI:456216"/>
        <dbReference type="EC" id="2.7.11.1"/>
    </reaction>
</comment>
<evidence type="ECO:0000256" key="1">
    <source>
        <dbReference type="ARBA" id="ARBA00012513"/>
    </source>
</evidence>
<evidence type="ECO:0000256" key="5">
    <source>
        <dbReference type="ARBA" id="ARBA00022777"/>
    </source>
</evidence>
<keyword evidence="4" id="KW-0547">Nucleotide-binding</keyword>
<dbReference type="PANTHER" id="PTHR24419">
    <property type="entry name" value="INTERLEUKIN-1 RECEPTOR-ASSOCIATED KINASE"/>
    <property type="match status" value="1"/>
</dbReference>
<dbReference type="AlphaFoldDB" id="A0A915DJ26"/>
<dbReference type="Proteomes" id="UP000887574">
    <property type="component" value="Unplaced"/>
</dbReference>
<comment type="catalytic activity">
    <reaction evidence="7">
        <text>L-threonyl-[protein] + ATP = O-phospho-L-threonyl-[protein] + ADP + H(+)</text>
        <dbReference type="Rhea" id="RHEA:46608"/>
        <dbReference type="Rhea" id="RHEA-COMP:11060"/>
        <dbReference type="Rhea" id="RHEA-COMP:11605"/>
        <dbReference type="ChEBI" id="CHEBI:15378"/>
        <dbReference type="ChEBI" id="CHEBI:30013"/>
        <dbReference type="ChEBI" id="CHEBI:30616"/>
        <dbReference type="ChEBI" id="CHEBI:61977"/>
        <dbReference type="ChEBI" id="CHEBI:456216"/>
        <dbReference type="EC" id="2.7.11.1"/>
    </reaction>
</comment>
<dbReference type="Gene3D" id="1.10.510.10">
    <property type="entry name" value="Transferase(Phosphotransferase) domain 1"/>
    <property type="match status" value="1"/>
</dbReference>
<keyword evidence="10" id="KW-1185">Reference proteome</keyword>
<dbReference type="EC" id="2.7.11.1" evidence="1"/>
<proteinExistence type="predicted"/>
<evidence type="ECO:0000313" key="11">
    <source>
        <dbReference type="WBParaSite" id="jg19989"/>
    </source>
</evidence>
<evidence type="ECO:0000256" key="8">
    <source>
        <dbReference type="ARBA" id="ARBA00048679"/>
    </source>
</evidence>
<dbReference type="GO" id="GO:0005524">
    <property type="term" value="F:ATP binding"/>
    <property type="evidence" value="ECO:0007669"/>
    <property type="project" value="UniProtKB-KW"/>
</dbReference>
<organism evidence="10 11">
    <name type="scientific">Ditylenchus dipsaci</name>
    <dbReference type="NCBI Taxonomy" id="166011"/>
    <lineage>
        <taxon>Eukaryota</taxon>
        <taxon>Metazoa</taxon>
        <taxon>Ecdysozoa</taxon>
        <taxon>Nematoda</taxon>
        <taxon>Chromadorea</taxon>
        <taxon>Rhabditida</taxon>
        <taxon>Tylenchina</taxon>
        <taxon>Tylenchomorpha</taxon>
        <taxon>Sphaerularioidea</taxon>
        <taxon>Anguinidae</taxon>
        <taxon>Anguininae</taxon>
        <taxon>Ditylenchus</taxon>
    </lineage>
</organism>
<evidence type="ECO:0000256" key="2">
    <source>
        <dbReference type="ARBA" id="ARBA00022527"/>
    </source>
</evidence>
<keyword evidence="3" id="KW-0808">Transferase</keyword>
<dbReference type="InterPro" id="IPR024604">
    <property type="entry name" value="GSG2_C"/>
</dbReference>
<keyword evidence="2" id="KW-0723">Serine/threonine-protein kinase</keyword>
<dbReference type="Pfam" id="PF12330">
    <property type="entry name" value="Haspin_kinase"/>
    <property type="match status" value="1"/>
</dbReference>
<evidence type="ECO:0000259" key="9">
    <source>
        <dbReference type="SMART" id="SM01331"/>
    </source>
</evidence>
<dbReference type="SUPFAM" id="SSF56112">
    <property type="entry name" value="Protein kinase-like (PK-like)"/>
    <property type="match status" value="1"/>
</dbReference>
<keyword evidence="6" id="KW-0067">ATP-binding</keyword>
<dbReference type="GO" id="GO:0005634">
    <property type="term" value="C:nucleus"/>
    <property type="evidence" value="ECO:0007669"/>
    <property type="project" value="TreeGrafter"/>
</dbReference>
<dbReference type="GO" id="GO:0035556">
    <property type="term" value="P:intracellular signal transduction"/>
    <property type="evidence" value="ECO:0007669"/>
    <property type="project" value="TreeGrafter"/>
</dbReference>
<dbReference type="GO" id="GO:0072354">
    <property type="term" value="F:histone H3T3 kinase activity"/>
    <property type="evidence" value="ECO:0007669"/>
    <property type="project" value="TreeGrafter"/>
</dbReference>
<dbReference type="SMART" id="SM01331">
    <property type="entry name" value="DUF3635"/>
    <property type="match status" value="1"/>
</dbReference>
<protein>
    <recommendedName>
        <fullName evidence="1">non-specific serine/threonine protein kinase</fullName>
        <ecNumber evidence="1">2.7.11.1</ecNumber>
    </recommendedName>
</protein>
<dbReference type="GO" id="GO:0000278">
    <property type="term" value="P:mitotic cell cycle"/>
    <property type="evidence" value="ECO:0007669"/>
    <property type="project" value="TreeGrafter"/>
</dbReference>
<evidence type="ECO:0000256" key="4">
    <source>
        <dbReference type="ARBA" id="ARBA00022741"/>
    </source>
</evidence>
<dbReference type="InterPro" id="IPR011009">
    <property type="entry name" value="Kinase-like_dom_sf"/>
</dbReference>
<keyword evidence="5" id="KW-0418">Kinase</keyword>
<name>A0A915DJ26_9BILA</name>
<evidence type="ECO:0000256" key="6">
    <source>
        <dbReference type="ARBA" id="ARBA00022840"/>
    </source>
</evidence>
<evidence type="ECO:0000256" key="3">
    <source>
        <dbReference type="ARBA" id="ARBA00022679"/>
    </source>
</evidence>
<evidence type="ECO:0000313" key="10">
    <source>
        <dbReference type="Proteomes" id="UP000887574"/>
    </source>
</evidence>
<dbReference type="PANTHER" id="PTHR24419:SF18">
    <property type="entry name" value="SERINE_THREONINE-PROTEIN KINASE HASPIN"/>
    <property type="match status" value="1"/>
</dbReference>
<reference evidence="11" key="1">
    <citation type="submission" date="2022-11" db="UniProtKB">
        <authorList>
            <consortium name="WormBaseParasite"/>
        </authorList>
    </citation>
    <scope>IDENTIFICATION</scope>
</reference>
<evidence type="ECO:0000256" key="7">
    <source>
        <dbReference type="ARBA" id="ARBA00047899"/>
    </source>
</evidence>
<accession>A0A915DJ26</accession>